<reference evidence="7" key="1">
    <citation type="submission" date="2021-02" db="EMBL/GenBank/DDBJ databases">
        <authorList>
            <person name="Nowell W R."/>
        </authorList>
    </citation>
    <scope>NUCLEOTIDE SEQUENCE</scope>
</reference>
<dbReference type="InterPro" id="IPR000768">
    <property type="entry name" value="ART"/>
</dbReference>
<sequence length="203" mass="23756">MPTNKEKAKKELLEVWSTECHGNHREERIIKQFYKTYKSQKAIYWYTRESFLYRILNKGLREADLDILFGLRFFLVDLHNQLKEEHEKYLRLFVSSDPILHVYRGQAIAVEELNMIRENQGQLISFNNFLSISTNHNIAISFAKSVTLTEGLTRILFKFNIDTRLQGVKPYADISKLSAVSTEAEILVMMGSIFRIEDVNCDL</sequence>
<dbReference type="SUPFAM" id="SSF56399">
    <property type="entry name" value="ADP-ribosylation"/>
    <property type="match status" value="1"/>
</dbReference>
<proteinExistence type="inferred from homology"/>
<dbReference type="GO" id="GO:0016779">
    <property type="term" value="F:nucleotidyltransferase activity"/>
    <property type="evidence" value="ECO:0007669"/>
    <property type="project" value="UniProtKB-KW"/>
</dbReference>
<dbReference type="Pfam" id="PF01129">
    <property type="entry name" value="ART"/>
    <property type="match status" value="1"/>
</dbReference>
<keyword evidence="4" id="KW-0548">Nucleotidyltransferase</keyword>
<evidence type="ECO:0000313" key="7">
    <source>
        <dbReference type="EMBL" id="CAF5218952.1"/>
    </source>
</evidence>
<comment type="catalytic activity">
    <reaction evidence="5 6">
        <text>L-arginyl-[protein] + NAD(+) = N(omega)-(ADP-D-ribosyl)-L-arginyl-[protein] + nicotinamide + H(+)</text>
        <dbReference type="Rhea" id="RHEA:19149"/>
        <dbReference type="Rhea" id="RHEA-COMP:10532"/>
        <dbReference type="Rhea" id="RHEA-COMP:15087"/>
        <dbReference type="ChEBI" id="CHEBI:15378"/>
        <dbReference type="ChEBI" id="CHEBI:17154"/>
        <dbReference type="ChEBI" id="CHEBI:29965"/>
        <dbReference type="ChEBI" id="CHEBI:57540"/>
        <dbReference type="ChEBI" id="CHEBI:142554"/>
        <dbReference type="EC" id="2.4.2.31"/>
    </reaction>
</comment>
<name>A0A8S3JP47_9BILA</name>
<dbReference type="EC" id="2.4.2.31" evidence="6"/>
<protein>
    <recommendedName>
        <fullName evidence="6">NAD(P)(+)--arginine ADP-ribosyltransferase</fullName>
        <ecNumber evidence="6">2.4.2.31</ecNumber>
    </recommendedName>
    <alternativeName>
        <fullName evidence="6">Mono(ADP-ribosyl)transferase</fullName>
    </alternativeName>
</protein>
<evidence type="ECO:0000256" key="4">
    <source>
        <dbReference type="ARBA" id="ARBA00022695"/>
    </source>
</evidence>
<evidence type="ECO:0000256" key="5">
    <source>
        <dbReference type="ARBA" id="ARBA00047597"/>
    </source>
</evidence>
<evidence type="ECO:0000256" key="3">
    <source>
        <dbReference type="ARBA" id="ARBA00022679"/>
    </source>
</evidence>
<keyword evidence="6" id="KW-0521">NADP</keyword>
<dbReference type="PROSITE" id="PS51996">
    <property type="entry name" value="TR_MART"/>
    <property type="match status" value="1"/>
</dbReference>
<comment type="similarity">
    <text evidence="1 6">Belongs to the Arg-specific ADP-ribosyltransferase family.</text>
</comment>
<organism evidence="7 8">
    <name type="scientific">Rotaria magnacalcarata</name>
    <dbReference type="NCBI Taxonomy" id="392030"/>
    <lineage>
        <taxon>Eukaryota</taxon>
        <taxon>Metazoa</taxon>
        <taxon>Spiralia</taxon>
        <taxon>Gnathifera</taxon>
        <taxon>Rotifera</taxon>
        <taxon>Eurotatoria</taxon>
        <taxon>Bdelloidea</taxon>
        <taxon>Philodinida</taxon>
        <taxon>Philodinidae</taxon>
        <taxon>Rotaria</taxon>
    </lineage>
</organism>
<comment type="caution">
    <text evidence="7">The sequence shown here is derived from an EMBL/GenBank/DDBJ whole genome shotgun (WGS) entry which is preliminary data.</text>
</comment>
<dbReference type="GO" id="GO:0106274">
    <property type="term" value="F:NAD+-protein-arginine ADP-ribosyltransferase activity"/>
    <property type="evidence" value="ECO:0007669"/>
    <property type="project" value="UniProtKB-EC"/>
</dbReference>
<dbReference type="EMBL" id="CAJOBI010347562">
    <property type="protein sequence ID" value="CAF5218952.1"/>
    <property type="molecule type" value="Genomic_DNA"/>
</dbReference>
<evidence type="ECO:0000256" key="6">
    <source>
        <dbReference type="RuleBase" id="RU361228"/>
    </source>
</evidence>
<evidence type="ECO:0000256" key="1">
    <source>
        <dbReference type="ARBA" id="ARBA00009558"/>
    </source>
</evidence>
<evidence type="ECO:0000256" key="2">
    <source>
        <dbReference type="ARBA" id="ARBA00022676"/>
    </source>
</evidence>
<keyword evidence="6" id="KW-0520">NAD</keyword>
<dbReference type="AlphaFoldDB" id="A0A8S3JP47"/>
<evidence type="ECO:0000313" key="8">
    <source>
        <dbReference type="Proteomes" id="UP000676336"/>
    </source>
</evidence>
<keyword evidence="3 6" id="KW-0808">Transferase</keyword>
<accession>A0A8S3JP47</accession>
<gene>
    <name evidence="7" type="ORF">SMN809_LOCUS81194</name>
</gene>
<keyword evidence="2 6" id="KW-0328">Glycosyltransferase</keyword>
<dbReference type="Gene3D" id="3.90.176.10">
    <property type="entry name" value="Toxin ADP-ribosyltransferase, Chain A, domain 1"/>
    <property type="match status" value="1"/>
</dbReference>
<dbReference type="Proteomes" id="UP000676336">
    <property type="component" value="Unassembled WGS sequence"/>
</dbReference>
<feature type="non-terminal residue" evidence="7">
    <location>
        <position position="203"/>
    </location>
</feature>